<reference evidence="1 2" key="1">
    <citation type="submission" date="2019-03" db="EMBL/GenBank/DDBJ databases">
        <title>Genomic Encyclopedia of Type Strains, Phase IV (KMG-IV): sequencing the most valuable type-strain genomes for metagenomic binning, comparative biology and taxonomic classification.</title>
        <authorList>
            <person name="Goeker M."/>
        </authorList>
    </citation>
    <scope>NUCLEOTIDE SEQUENCE [LARGE SCALE GENOMIC DNA]</scope>
    <source>
        <strain evidence="1 2">DSM 100048</strain>
    </source>
</reference>
<dbReference type="Pfam" id="PF20159">
    <property type="entry name" value="YidB"/>
    <property type="match status" value="1"/>
</dbReference>
<sequence>MGLFDSVVSALGAGNAQTSQQAALLPVLLEQVKAFPGGIPGLLEKFREGGLGAVVASWIGSGPNLPVSGEQLQSVLGADMLGALAKGSGLDLNSVLGNLSSMLPSLVDQATPNGEADLAKLESLGSSPLLGALTGMFAKR</sequence>
<dbReference type="EMBL" id="SMBX01000001">
    <property type="protein sequence ID" value="TCV03212.1"/>
    <property type="molecule type" value="Genomic_DNA"/>
</dbReference>
<proteinExistence type="predicted"/>
<accession>A0A4R3VHA8</accession>
<dbReference type="AlphaFoldDB" id="A0A4R3VHA8"/>
<name>A0A4R3VHA8_9BURK</name>
<evidence type="ECO:0000313" key="1">
    <source>
        <dbReference type="EMBL" id="TCV03212.1"/>
    </source>
</evidence>
<evidence type="ECO:0000313" key="2">
    <source>
        <dbReference type="Proteomes" id="UP000294692"/>
    </source>
</evidence>
<dbReference type="SUPFAM" id="SSF140804">
    <property type="entry name" value="YidB-like"/>
    <property type="match status" value="1"/>
</dbReference>
<dbReference type="InterPro" id="IPR045372">
    <property type="entry name" value="YidB"/>
</dbReference>
<dbReference type="OrthoDB" id="9795283at2"/>
<organism evidence="1 2">
    <name type="scientific">Paracandidimonas soli</name>
    <dbReference type="NCBI Taxonomy" id="1917182"/>
    <lineage>
        <taxon>Bacteria</taxon>
        <taxon>Pseudomonadati</taxon>
        <taxon>Pseudomonadota</taxon>
        <taxon>Betaproteobacteria</taxon>
        <taxon>Burkholderiales</taxon>
        <taxon>Alcaligenaceae</taxon>
        <taxon>Paracandidimonas</taxon>
    </lineage>
</organism>
<protein>
    <submittedName>
        <fullName evidence="1">Uncharacterized protein DUF937</fullName>
    </submittedName>
</protein>
<dbReference type="InterPro" id="IPR027405">
    <property type="entry name" value="YidB-like"/>
</dbReference>
<keyword evidence="2" id="KW-1185">Reference proteome</keyword>
<comment type="caution">
    <text evidence="1">The sequence shown here is derived from an EMBL/GenBank/DDBJ whole genome shotgun (WGS) entry which is preliminary data.</text>
</comment>
<dbReference type="Proteomes" id="UP000294692">
    <property type="component" value="Unassembled WGS sequence"/>
</dbReference>
<dbReference type="Gene3D" id="1.10.10.690">
    <property type="entry name" value="YidB-like"/>
    <property type="match status" value="1"/>
</dbReference>
<dbReference type="RefSeq" id="WP_132473449.1">
    <property type="nucleotide sequence ID" value="NZ_JBEBWM010000043.1"/>
</dbReference>
<gene>
    <name evidence="1" type="ORF">EV686_101676</name>
</gene>